<keyword evidence="1" id="KW-1133">Transmembrane helix</keyword>
<dbReference type="KEGG" id="mai:MICA_2408"/>
<accession>G2KML7</accession>
<keyword evidence="3" id="KW-1185">Reference proteome</keyword>
<dbReference type="OrthoDB" id="9818726at2"/>
<evidence type="ECO:0000313" key="3">
    <source>
        <dbReference type="Proteomes" id="UP000009286"/>
    </source>
</evidence>
<reference evidence="2 3" key="1">
    <citation type="journal article" date="2011" name="BMC Genomics">
        <title>Genomic insights into an obligate epibiotic bacterial predator: Micavibrio aeruginosavorus ARL-13.</title>
        <authorList>
            <person name="Wang Z."/>
            <person name="Kadouri D."/>
            <person name="Wu M."/>
        </authorList>
    </citation>
    <scope>NUCLEOTIDE SEQUENCE [LARGE SCALE GENOMIC DNA]</scope>
    <source>
        <strain evidence="2 3">ARL-13</strain>
    </source>
</reference>
<name>G2KML7_MICAA</name>
<dbReference type="Proteomes" id="UP000009286">
    <property type="component" value="Chromosome"/>
</dbReference>
<dbReference type="EMBL" id="CP002382">
    <property type="protein sequence ID" value="AEP10710.1"/>
    <property type="molecule type" value="Genomic_DNA"/>
</dbReference>
<dbReference type="RefSeq" id="WP_014103933.1">
    <property type="nucleotide sequence ID" value="NC_016026.1"/>
</dbReference>
<dbReference type="AlphaFoldDB" id="G2KML7"/>
<protein>
    <submittedName>
        <fullName evidence="2">Uncharacterized protein</fullName>
    </submittedName>
</protein>
<evidence type="ECO:0000256" key="1">
    <source>
        <dbReference type="SAM" id="Phobius"/>
    </source>
</evidence>
<sequence>MQNTFKTTHFQSGNAMIYVLIVVALFGALTFVLSRQTDTDESNTLAPDRVAILTGQIMNYPFTVKQVLDMMESTGSDADELVFTLPTDAGFNDPILANNVHKVYHQSGGGLNPTQIPPEAVGEGTGLPAAGWYLGRFNNFEWSNDPAKNEVVLAAYNIRQEICAAINQKLLNDPTIPTTSNPRQYFVEGVHWGGGTNATLEIADCPECEDHLQMCVSDGGSPATYVYYSLMINQ</sequence>
<keyword evidence="1" id="KW-0812">Transmembrane</keyword>
<dbReference type="STRING" id="856793.MICA_2408"/>
<gene>
    <name evidence="2" type="ordered locus">MICA_2408</name>
</gene>
<proteinExistence type="predicted"/>
<keyword evidence="1" id="KW-0472">Membrane</keyword>
<feature type="transmembrane region" description="Helical" evidence="1">
    <location>
        <begin position="15"/>
        <end position="33"/>
    </location>
</feature>
<organism evidence="2 3">
    <name type="scientific">Micavibrio aeruginosavorus (strain ARL-13)</name>
    <dbReference type="NCBI Taxonomy" id="856793"/>
    <lineage>
        <taxon>Bacteria</taxon>
        <taxon>Pseudomonadati</taxon>
        <taxon>Bdellovibrionota</taxon>
        <taxon>Bdellovibrionia</taxon>
        <taxon>Bdellovibrionales</taxon>
        <taxon>Pseudobdellovibrionaceae</taxon>
        <taxon>Micavibrio</taxon>
    </lineage>
</organism>
<dbReference type="HOGENOM" id="CLU_1183943_0_0_5"/>
<evidence type="ECO:0000313" key="2">
    <source>
        <dbReference type="EMBL" id="AEP10710.1"/>
    </source>
</evidence>